<evidence type="ECO:0000313" key="6">
    <source>
        <dbReference type="Proteomes" id="UP000243348"/>
    </source>
</evidence>
<protein>
    <submittedName>
        <fullName evidence="5">Small nuclear ribonucleoprotein D1</fullName>
    </submittedName>
</protein>
<dbReference type="InterPro" id="IPR047575">
    <property type="entry name" value="Sm"/>
</dbReference>
<dbReference type="InterPro" id="IPR010920">
    <property type="entry name" value="LSM_dom_sf"/>
</dbReference>
<reference evidence="5 6" key="1">
    <citation type="journal article" date="2012" name="Genome Biol. Evol.">
        <title>Nucleomorph genome sequence of the cryptophyte alga Chroomonas mesostigmatica CCMP1168 reveals lineage-specific gene loss and genome complexity.</title>
        <authorList>
            <person name="Moore C.E."/>
            <person name="Curtis B."/>
            <person name="Mills T."/>
            <person name="Tanifuji G."/>
            <person name="Archibald J.M."/>
        </authorList>
    </citation>
    <scope>NUCLEOTIDE SEQUENCE [LARGE SCALE GENOMIC DNA]</scope>
    <source>
        <strain evidence="5 6">CCMP1168</strain>
    </source>
</reference>
<organism evidence="5 6">
    <name type="scientific">Chroomonas mesostigmatica CCMP1168</name>
    <dbReference type="NCBI Taxonomy" id="1195612"/>
    <lineage>
        <taxon>Eukaryota</taxon>
        <taxon>Cryptophyceae</taxon>
        <taxon>Pyrenomonadales</taxon>
        <taxon>Chroomonadaceae</taxon>
        <taxon>Chroomonas</taxon>
    </lineage>
</organism>
<keyword evidence="3 5" id="KW-0687">Ribonucleoprotein</keyword>
<dbReference type="PROSITE" id="PS52002">
    <property type="entry name" value="SM"/>
    <property type="match status" value="1"/>
</dbReference>
<dbReference type="EMBL" id="CP003682">
    <property type="protein sequence ID" value="AFP65604.1"/>
    <property type="molecule type" value="Genomic_DNA"/>
</dbReference>
<gene>
    <name evidence="5" type="primary">snrpD1</name>
    <name evidence="5" type="ORF">CMESO_454</name>
</gene>
<keyword evidence="5" id="KW-0542">Nucleomorph</keyword>
<dbReference type="AlphaFoldDB" id="J7G3I2"/>
<sequence>MKLKILFQKILEENVTIELKNGVYISGLIVDIDKHMNIYFKNAKRTLNERNTIFIDHMFIRGNKIRYIILPNWFNFDSVFFKSKQNFRKL</sequence>
<dbReference type="Pfam" id="PF01423">
    <property type="entry name" value="LSM"/>
    <property type="match status" value="1"/>
</dbReference>
<dbReference type="Proteomes" id="UP000243348">
    <property type="component" value="Nucleomorph 3"/>
</dbReference>
<dbReference type="InterPro" id="IPR001163">
    <property type="entry name" value="Sm_dom_euk/arc"/>
</dbReference>
<dbReference type="GO" id="GO:0005634">
    <property type="term" value="C:nucleus"/>
    <property type="evidence" value="ECO:0007669"/>
    <property type="project" value="UniProtKB-SubCell"/>
</dbReference>
<dbReference type="PANTHER" id="PTHR23338">
    <property type="entry name" value="SMALL NUCLEAR RIBONUCLEOPROTEIN SM"/>
    <property type="match status" value="1"/>
</dbReference>
<dbReference type="InterPro" id="IPR027141">
    <property type="entry name" value="LSm4/Sm_D1/D3"/>
</dbReference>
<comment type="subcellular location">
    <subcellularLocation>
        <location evidence="1">Nucleus</location>
    </subcellularLocation>
</comment>
<dbReference type="Gene3D" id="2.30.30.100">
    <property type="match status" value="1"/>
</dbReference>
<evidence type="ECO:0000256" key="2">
    <source>
        <dbReference type="ARBA" id="ARBA00023242"/>
    </source>
</evidence>
<dbReference type="GO" id="GO:1990904">
    <property type="term" value="C:ribonucleoprotein complex"/>
    <property type="evidence" value="ECO:0007669"/>
    <property type="project" value="UniProtKB-KW"/>
</dbReference>
<accession>J7G3I2</accession>
<keyword evidence="2" id="KW-0539">Nucleus</keyword>
<evidence type="ECO:0000256" key="3">
    <source>
        <dbReference type="ARBA" id="ARBA00023274"/>
    </source>
</evidence>
<dbReference type="GO" id="GO:0006396">
    <property type="term" value="P:RNA processing"/>
    <property type="evidence" value="ECO:0007669"/>
    <property type="project" value="InterPro"/>
</dbReference>
<proteinExistence type="predicted"/>
<evidence type="ECO:0000313" key="5">
    <source>
        <dbReference type="EMBL" id="AFP65604.1"/>
    </source>
</evidence>
<geneLocation type="nucleomorph" evidence="5"/>
<dbReference type="GO" id="GO:0003723">
    <property type="term" value="F:RNA binding"/>
    <property type="evidence" value="ECO:0007669"/>
    <property type="project" value="InterPro"/>
</dbReference>
<evidence type="ECO:0000256" key="1">
    <source>
        <dbReference type="ARBA" id="ARBA00004123"/>
    </source>
</evidence>
<name>J7G3I2_9CRYP</name>
<evidence type="ECO:0000259" key="4">
    <source>
        <dbReference type="PROSITE" id="PS52002"/>
    </source>
</evidence>
<feature type="domain" description="Sm" evidence="4">
    <location>
        <begin position="2"/>
        <end position="74"/>
    </location>
</feature>
<dbReference type="SUPFAM" id="SSF50182">
    <property type="entry name" value="Sm-like ribonucleoproteins"/>
    <property type="match status" value="1"/>
</dbReference>
<dbReference type="SMART" id="SM00651">
    <property type="entry name" value="Sm"/>
    <property type="match status" value="1"/>
</dbReference>